<dbReference type="GO" id="GO:0000077">
    <property type="term" value="P:DNA damage checkpoint signaling"/>
    <property type="evidence" value="ECO:0007669"/>
    <property type="project" value="TreeGrafter"/>
</dbReference>
<gene>
    <name evidence="12" type="ORF">THRCLA_00067</name>
</gene>
<evidence type="ECO:0000256" key="3">
    <source>
        <dbReference type="ARBA" id="ARBA00022527"/>
    </source>
</evidence>
<keyword evidence="3" id="KW-0723">Serine/threonine-protein kinase</keyword>
<evidence type="ECO:0000256" key="1">
    <source>
        <dbReference type="ARBA" id="ARBA00004123"/>
    </source>
</evidence>
<dbReference type="EC" id="2.7.11.1" evidence="2"/>
<evidence type="ECO:0000313" key="13">
    <source>
        <dbReference type="Proteomes" id="UP000243217"/>
    </source>
</evidence>
<evidence type="ECO:0000256" key="9">
    <source>
        <dbReference type="ARBA" id="ARBA00023242"/>
    </source>
</evidence>
<dbReference type="AlphaFoldDB" id="A0A1W0ACG2"/>
<dbReference type="PANTHER" id="PTHR11139:SF69">
    <property type="entry name" value="SERINE_THREONINE-PROTEIN KINASE ATR"/>
    <property type="match status" value="1"/>
</dbReference>
<keyword evidence="9" id="KW-0539">Nucleus</keyword>
<dbReference type="GO" id="GO:0005694">
    <property type="term" value="C:chromosome"/>
    <property type="evidence" value="ECO:0007669"/>
    <property type="project" value="TreeGrafter"/>
</dbReference>
<evidence type="ECO:0000259" key="10">
    <source>
        <dbReference type="Pfam" id="PF02259"/>
    </source>
</evidence>
<dbReference type="InterPro" id="IPR050517">
    <property type="entry name" value="DDR_Repair_Kinase"/>
</dbReference>
<feature type="non-terminal residue" evidence="12">
    <location>
        <position position="882"/>
    </location>
</feature>
<dbReference type="Proteomes" id="UP000243217">
    <property type="component" value="Unassembled WGS sequence"/>
</dbReference>
<dbReference type="PANTHER" id="PTHR11139">
    <property type="entry name" value="ATAXIA TELANGIECTASIA MUTATED ATM -RELATED"/>
    <property type="match status" value="1"/>
</dbReference>
<feature type="domain" description="PIK-related kinase FAT" evidence="10">
    <location>
        <begin position="161"/>
        <end position="241"/>
    </location>
</feature>
<dbReference type="STRING" id="74557.A0A1W0ACG2"/>
<dbReference type="EMBL" id="JNBS01000023">
    <property type="protein sequence ID" value="OQS07945.1"/>
    <property type="molecule type" value="Genomic_DNA"/>
</dbReference>
<accession>A0A1W0ACG2</accession>
<proteinExistence type="predicted"/>
<evidence type="ECO:0000256" key="5">
    <source>
        <dbReference type="ARBA" id="ARBA00022741"/>
    </source>
</evidence>
<name>A0A1W0ACG2_9STRA</name>
<dbReference type="OrthoDB" id="381190at2759"/>
<keyword evidence="5" id="KW-0547">Nucleotide-binding</keyword>
<keyword evidence="8" id="KW-0067">ATP-binding</keyword>
<dbReference type="GO" id="GO:0000723">
    <property type="term" value="P:telomere maintenance"/>
    <property type="evidence" value="ECO:0007669"/>
    <property type="project" value="TreeGrafter"/>
</dbReference>
<keyword evidence="13" id="KW-1185">Reference proteome</keyword>
<sequence length="882" mass="99685">MIMSQHVRSLVWKNGLLMKKHPWKLLFEVIFPVLLFVVLGQFKQEAADIFVPEGWSDDMSTVFSPTSFTAPTFSLFEGMEDKHRAKFYLTEGTLSGVLRRLIEIAFAEGQNLGELSEDDYQICYEKFVLHGDVSTDPQSPFALPSACHEKIVPYKIALVPDTPFTRLIFSETRNDFQNTEAMTFHLKEARLAIMGPLAAASLESYQRVYPLLHQLHVLHELEQGFLVLDACKKNPTLNPETQWLTQCPWELRDRILAPALKYQEPVITSYSTMAIQILNYLFVEQPIKPSWGQVALLLALVPSFKIEVVSSFAIDHHPLDGVLTHVLALLKHWDSVVREVGLLHLTRLLCTRSRELQDLILMAEGIAHASVFNVLQALLSLSRTETNENVKALCAQSLGALGAIDLGRLPLRLSRPATNELSTKDLTCVLIEKLLVNELRAAPQNTDLIALSIQELLKFLAGLRIDPTAPTQDASQPPVYAMSASMPDWMQRRFHQTKVLQIIAPYWSTKYKAPPSGSKFKPQIIDDEDDYTTFYDTYGAVAYEKWLTSWCKSLIDLSTPPEKTVFLACRTALGISTQMARFLLPYLVQNVLKRRDAYSSVKREIDSVLQDDQSESDIVSSHHHQCAQTVLSMLDTLNDWIWTHQRRRQAASQQASKSASVNDDITDQEKEVVEEFLKDISPAMLSAAACKIKAYARGIQYYETHLRQSGVSPVPTYSKDGKGQIKSMTLNDIRELQSMYGQLDEPDALRGLSVQRALLMGSSHAMTFPDLMHTIIDHEHLARWEDALACYEQAIHRTHGNEVDLEIRSLLYAGVIRCMVQLGRLEGALQHVRGIVVESPDVIPSVYPFALECAWRLSRWNLLQELTTDAMKVKLESQHMVS</sequence>
<keyword evidence="6" id="KW-0227">DNA damage</keyword>
<evidence type="ECO:0000313" key="12">
    <source>
        <dbReference type="EMBL" id="OQS07945.1"/>
    </source>
</evidence>
<keyword evidence="4" id="KW-0808">Transferase</keyword>
<protein>
    <recommendedName>
        <fullName evidence="2">non-specific serine/threonine protein kinase</fullName>
        <ecNumber evidence="2">2.7.11.1</ecNumber>
    </recommendedName>
</protein>
<organism evidence="12 13">
    <name type="scientific">Thraustotheca clavata</name>
    <dbReference type="NCBI Taxonomy" id="74557"/>
    <lineage>
        <taxon>Eukaryota</taxon>
        <taxon>Sar</taxon>
        <taxon>Stramenopiles</taxon>
        <taxon>Oomycota</taxon>
        <taxon>Saprolegniomycetes</taxon>
        <taxon>Saprolegniales</taxon>
        <taxon>Achlyaceae</taxon>
        <taxon>Thraustotheca</taxon>
    </lineage>
</organism>
<dbReference type="Pfam" id="PF25030">
    <property type="entry name" value="M-HEAT_ATR"/>
    <property type="match status" value="1"/>
</dbReference>
<feature type="domain" description="Serine/threonine-protein kinase ATR-like M-HEAT region" evidence="11">
    <location>
        <begin position="542"/>
        <end position="753"/>
    </location>
</feature>
<keyword evidence="7 12" id="KW-0418">Kinase</keyword>
<evidence type="ECO:0000256" key="2">
    <source>
        <dbReference type="ARBA" id="ARBA00012513"/>
    </source>
</evidence>
<dbReference type="SUPFAM" id="SSF48371">
    <property type="entry name" value="ARM repeat"/>
    <property type="match status" value="1"/>
</dbReference>
<dbReference type="GO" id="GO:0005634">
    <property type="term" value="C:nucleus"/>
    <property type="evidence" value="ECO:0007669"/>
    <property type="project" value="UniProtKB-SubCell"/>
</dbReference>
<dbReference type="GO" id="GO:0005524">
    <property type="term" value="F:ATP binding"/>
    <property type="evidence" value="ECO:0007669"/>
    <property type="project" value="UniProtKB-KW"/>
</dbReference>
<dbReference type="InterPro" id="IPR056802">
    <property type="entry name" value="ATR-like_M-HEAT"/>
</dbReference>
<evidence type="ECO:0000256" key="4">
    <source>
        <dbReference type="ARBA" id="ARBA00022679"/>
    </source>
</evidence>
<dbReference type="InterPro" id="IPR003151">
    <property type="entry name" value="PIK-rel_kinase_FAT"/>
</dbReference>
<evidence type="ECO:0000256" key="7">
    <source>
        <dbReference type="ARBA" id="ARBA00022777"/>
    </source>
</evidence>
<comment type="caution">
    <text evidence="12">The sequence shown here is derived from an EMBL/GenBank/DDBJ whole genome shotgun (WGS) entry which is preliminary data.</text>
</comment>
<dbReference type="InterPro" id="IPR016024">
    <property type="entry name" value="ARM-type_fold"/>
</dbReference>
<evidence type="ECO:0000256" key="8">
    <source>
        <dbReference type="ARBA" id="ARBA00022840"/>
    </source>
</evidence>
<dbReference type="Pfam" id="PF02259">
    <property type="entry name" value="FAT"/>
    <property type="match status" value="1"/>
</dbReference>
<dbReference type="GO" id="GO:0006281">
    <property type="term" value="P:DNA repair"/>
    <property type="evidence" value="ECO:0007669"/>
    <property type="project" value="TreeGrafter"/>
</dbReference>
<dbReference type="GO" id="GO:0004674">
    <property type="term" value="F:protein serine/threonine kinase activity"/>
    <property type="evidence" value="ECO:0007669"/>
    <property type="project" value="UniProtKB-KW"/>
</dbReference>
<comment type="subcellular location">
    <subcellularLocation>
        <location evidence="1">Nucleus</location>
    </subcellularLocation>
</comment>
<reference evidence="12 13" key="1">
    <citation type="journal article" date="2014" name="Genome Biol. Evol.">
        <title>The secreted proteins of Achlya hypogyna and Thraustotheca clavata identify the ancestral oomycete secretome and reveal gene acquisitions by horizontal gene transfer.</title>
        <authorList>
            <person name="Misner I."/>
            <person name="Blouin N."/>
            <person name="Leonard G."/>
            <person name="Richards T.A."/>
            <person name="Lane C.E."/>
        </authorList>
    </citation>
    <scope>NUCLEOTIDE SEQUENCE [LARGE SCALE GENOMIC DNA]</scope>
    <source>
        <strain evidence="12 13">ATCC 34112</strain>
    </source>
</reference>
<evidence type="ECO:0000256" key="6">
    <source>
        <dbReference type="ARBA" id="ARBA00022763"/>
    </source>
</evidence>
<evidence type="ECO:0000259" key="11">
    <source>
        <dbReference type="Pfam" id="PF25030"/>
    </source>
</evidence>